<proteinExistence type="predicted"/>
<reference evidence="1 2" key="1">
    <citation type="submission" date="2023-10" db="EMBL/GenBank/DDBJ databases">
        <authorList>
            <person name="Maclean D."/>
            <person name="Macfadyen A."/>
        </authorList>
    </citation>
    <scope>NUCLEOTIDE SEQUENCE [LARGE SCALE GENOMIC DNA]</scope>
</reference>
<keyword evidence="2" id="KW-1185">Reference proteome</keyword>
<evidence type="ECO:0000313" key="1">
    <source>
        <dbReference type="EMBL" id="CAK0766198.1"/>
    </source>
</evidence>
<name>A0AAV1HZD6_9CHLO</name>
<protein>
    <submittedName>
        <fullName evidence="1">Uncharacterized protein</fullName>
    </submittedName>
</protein>
<evidence type="ECO:0000313" key="2">
    <source>
        <dbReference type="Proteomes" id="UP001314263"/>
    </source>
</evidence>
<dbReference type="Proteomes" id="UP001314263">
    <property type="component" value="Unassembled WGS sequence"/>
</dbReference>
<organism evidence="1 2">
    <name type="scientific">Coccomyxa viridis</name>
    <dbReference type="NCBI Taxonomy" id="1274662"/>
    <lineage>
        <taxon>Eukaryota</taxon>
        <taxon>Viridiplantae</taxon>
        <taxon>Chlorophyta</taxon>
        <taxon>core chlorophytes</taxon>
        <taxon>Trebouxiophyceae</taxon>
        <taxon>Trebouxiophyceae incertae sedis</taxon>
        <taxon>Coccomyxaceae</taxon>
        <taxon>Coccomyxa</taxon>
    </lineage>
</organism>
<dbReference type="AlphaFoldDB" id="A0AAV1HZD6"/>
<sequence>MTTEPTVDSVIGDIDDRLRPTGDVHRKFAEAVRRLLITRAWSMATEATLFSPQQFQRLKGLVECGETLPHDDKALLERVLLYRCWTAEGNGKIKSLTKDRVLEWFEQAFKQEDWKVPSLPTAEELALSTMKSRELSEAFRDTLLKAQQQYKALQKLHQEGITAIEKSLTKLDSSILHRKEIPPKEKTLWGRLWDL</sequence>
<gene>
    <name evidence="1" type="ORF">CVIRNUC_003334</name>
</gene>
<accession>A0AAV1HZD6</accession>
<comment type="caution">
    <text evidence="1">The sequence shown here is derived from an EMBL/GenBank/DDBJ whole genome shotgun (WGS) entry which is preliminary data.</text>
</comment>
<dbReference type="EMBL" id="CAUYUE010000004">
    <property type="protein sequence ID" value="CAK0766198.1"/>
    <property type="molecule type" value="Genomic_DNA"/>
</dbReference>